<dbReference type="AlphaFoldDB" id="A0A151T4U7"/>
<protein>
    <submittedName>
        <fullName evidence="1">Uncharacterized protein</fullName>
    </submittedName>
</protein>
<dbReference type="EMBL" id="CM003610">
    <property type="protein sequence ID" value="KYP62051.1"/>
    <property type="molecule type" value="Genomic_DNA"/>
</dbReference>
<reference evidence="1 2" key="1">
    <citation type="journal article" date="2012" name="Nat. Biotechnol.">
        <title>Draft genome sequence of pigeonpea (Cajanus cajan), an orphan legume crop of resource-poor farmers.</title>
        <authorList>
            <person name="Varshney R.K."/>
            <person name="Chen W."/>
            <person name="Li Y."/>
            <person name="Bharti A.K."/>
            <person name="Saxena R.K."/>
            <person name="Schlueter J.A."/>
            <person name="Donoghue M.T."/>
            <person name="Azam S."/>
            <person name="Fan G."/>
            <person name="Whaley A.M."/>
            <person name="Farmer A.D."/>
            <person name="Sheridan J."/>
            <person name="Iwata A."/>
            <person name="Tuteja R."/>
            <person name="Penmetsa R.V."/>
            <person name="Wu W."/>
            <person name="Upadhyaya H.D."/>
            <person name="Yang S.P."/>
            <person name="Shah T."/>
            <person name="Saxena K.B."/>
            <person name="Michael T."/>
            <person name="McCombie W.R."/>
            <person name="Yang B."/>
            <person name="Zhang G."/>
            <person name="Yang H."/>
            <person name="Wang J."/>
            <person name="Spillane C."/>
            <person name="Cook D.R."/>
            <person name="May G.D."/>
            <person name="Xu X."/>
            <person name="Jackson S.A."/>
        </authorList>
    </citation>
    <scope>NUCLEOTIDE SEQUENCE [LARGE SCALE GENOMIC DNA]</scope>
    <source>
        <strain evidence="2">cv. Asha</strain>
    </source>
</reference>
<dbReference type="Gramene" id="C.cajan_16099.t">
    <property type="protein sequence ID" value="C.cajan_16099.t.cds1"/>
    <property type="gene ID" value="C.cajan_16099"/>
</dbReference>
<sequence length="66" mass="7620">MKTLFTSLDVAELIQKEYQDQATTTMQHASLKKKKTTDVGVIWMIQREVLLAILQRIMRAKKAKEA</sequence>
<name>A0A151T4U7_CAJCA</name>
<evidence type="ECO:0000313" key="1">
    <source>
        <dbReference type="EMBL" id="KYP62051.1"/>
    </source>
</evidence>
<gene>
    <name evidence="1" type="ORF">KK1_016571</name>
</gene>
<dbReference type="Proteomes" id="UP000075243">
    <property type="component" value="Chromosome 8"/>
</dbReference>
<accession>A0A151T4U7</accession>
<proteinExistence type="predicted"/>
<keyword evidence="2" id="KW-1185">Reference proteome</keyword>
<evidence type="ECO:0000313" key="2">
    <source>
        <dbReference type="Proteomes" id="UP000075243"/>
    </source>
</evidence>
<organism evidence="1 2">
    <name type="scientific">Cajanus cajan</name>
    <name type="common">Pigeon pea</name>
    <name type="synonym">Cajanus indicus</name>
    <dbReference type="NCBI Taxonomy" id="3821"/>
    <lineage>
        <taxon>Eukaryota</taxon>
        <taxon>Viridiplantae</taxon>
        <taxon>Streptophyta</taxon>
        <taxon>Embryophyta</taxon>
        <taxon>Tracheophyta</taxon>
        <taxon>Spermatophyta</taxon>
        <taxon>Magnoliopsida</taxon>
        <taxon>eudicotyledons</taxon>
        <taxon>Gunneridae</taxon>
        <taxon>Pentapetalae</taxon>
        <taxon>rosids</taxon>
        <taxon>fabids</taxon>
        <taxon>Fabales</taxon>
        <taxon>Fabaceae</taxon>
        <taxon>Papilionoideae</taxon>
        <taxon>50 kb inversion clade</taxon>
        <taxon>NPAAA clade</taxon>
        <taxon>indigoferoid/millettioid clade</taxon>
        <taxon>Phaseoleae</taxon>
        <taxon>Cajanus</taxon>
    </lineage>
</organism>